<dbReference type="Gene3D" id="2.40.50.140">
    <property type="entry name" value="Nucleic acid-binding proteins"/>
    <property type="match status" value="1"/>
</dbReference>
<dbReference type="Proteomes" id="UP000215155">
    <property type="component" value="Unassembled WGS sequence"/>
</dbReference>
<keyword evidence="1 2" id="KW-0238">DNA-binding</keyword>
<evidence type="ECO:0000256" key="1">
    <source>
        <dbReference type="ARBA" id="ARBA00023125"/>
    </source>
</evidence>
<dbReference type="Pfam" id="PF00436">
    <property type="entry name" value="SSB"/>
    <property type="match status" value="1"/>
</dbReference>
<evidence type="ECO:0000313" key="4">
    <source>
        <dbReference type="Proteomes" id="UP000215155"/>
    </source>
</evidence>
<organism evidence="3 4">
    <name type="scientific">Segatella copri</name>
    <dbReference type="NCBI Taxonomy" id="165179"/>
    <lineage>
        <taxon>Bacteria</taxon>
        <taxon>Pseudomonadati</taxon>
        <taxon>Bacteroidota</taxon>
        <taxon>Bacteroidia</taxon>
        <taxon>Bacteroidales</taxon>
        <taxon>Prevotellaceae</taxon>
        <taxon>Segatella</taxon>
    </lineage>
</organism>
<evidence type="ECO:0000256" key="2">
    <source>
        <dbReference type="PROSITE-ProRule" id="PRU00252"/>
    </source>
</evidence>
<name>A0AA91TKD0_9BACT</name>
<dbReference type="GO" id="GO:0003697">
    <property type="term" value="F:single-stranded DNA binding"/>
    <property type="evidence" value="ECO:0007669"/>
    <property type="project" value="InterPro"/>
</dbReference>
<dbReference type="SUPFAM" id="SSF50249">
    <property type="entry name" value="Nucleic acid-binding proteins"/>
    <property type="match status" value="1"/>
</dbReference>
<dbReference type="InterPro" id="IPR012340">
    <property type="entry name" value="NA-bd_OB-fold"/>
</dbReference>
<evidence type="ECO:0000313" key="3">
    <source>
        <dbReference type="EMBL" id="OXL44312.1"/>
    </source>
</evidence>
<protein>
    <submittedName>
        <fullName evidence="3">Single-stranded DNA-binding protein</fullName>
    </submittedName>
</protein>
<dbReference type="EMBL" id="NMPZ01000008">
    <property type="protein sequence ID" value="OXL44312.1"/>
    <property type="molecule type" value="Genomic_DNA"/>
</dbReference>
<comment type="caution">
    <text evidence="3">The sequence shown here is derived from an EMBL/GenBank/DDBJ whole genome shotgun (WGS) entry which is preliminary data.</text>
</comment>
<dbReference type="InterPro" id="IPR000424">
    <property type="entry name" value="Primosome_PriB/ssb"/>
</dbReference>
<dbReference type="RefSeq" id="WP_089543676.1">
    <property type="nucleotide sequence ID" value="NZ_CP152347.1"/>
</dbReference>
<sequence>MNASNNFTVVGFICKDAEVRNFEKSSLARFGVSIKTTEKKGGVEITSSSIQSFESWIKNDDQAILDLLKKGKRVKVEGFFKSETYQKDGKDHHVIKLIATGISEVEKQKKEEAA</sequence>
<accession>A0AA91TKD0</accession>
<proteinExistence type="predicted"/>
<reference evidence="3 4" key="1">
    <citation type="submission" date="2017-07" db="EMBL/GenBank/DDBJ databases">
        <title>Draft genome sequence of Prevotella copri isolated from the gut of healthy adult Indian.</title>
        <authorList>
            <person name="Das B."/>
            <person name="Bag S."/>
            <person name="Ghosh T.S."/>
        </authorList>
    </citation>
    <scope>NUCLEOTIDE SEQUENCE [LARGE SCALE GENOMIC DNA]</scope>
    <source>
        <strain evidence="3 4">Indica</strain>
    </source>
</reference>
<dbReference type="AlphaFoldDB" id="A0AA91TKD0"/>
<gene>
    <name evidence="3" type="ORF">CFT61_06665</name>
</gene>
<dbReference type="PROSITE" id="PS50935">
    <property type="entry name" value="SSB"/>
    <property type="match status" value="1"/>
</dbReference>